<accession>A0A0L8I8Q8</accession>
<sequence>MYEKKFTSVVDGFDLRRLSRAATARMKAHTSCGKARMGSRGGRPTTCKQHRDEIALTLPPNNKCDRRLLATMQSHDTHTHTHLLCSLWIVKRRCVLRHRNVGNDWMRASV</sequence>
<organism evidence="1">
    <name type="scientific">Octopus bimaculoides</name>
    <name type="common">California two-spotted octopus</name>
    <dbReference type="NCBI Taxonomy" id="37653"/>
    <lineage>
        <taxon>Eukaryota</taxon>
        <taxon>Metazoa</taxon>
        <taxon>Spiralia</taxon>
        <taxon>Lophotrochozoa</taxon>
        <taxon>Mollusca</taxon>
        <taxon>Cephalopoda</taxon>
        <taxon>Coleoidea</taxon>
        <taxon>Octopodiformes</taxon>
        <taxon>Octopoda</taxon>
        <taxon>Incirrata</taxon>
        <taxon>Octopodidae</taxon>
        <taxon>Octopus</taxon>
    </lineage>
</organism>
<dbReference type="EMBL" id="KQ416256">
    <property type="protein sequence ID" value="KOF97837.1"/>
    <property type="molecule type" value="Genomic_DNA"/>
</dbReference>
<reference evidence="1" key="1">
    <citation type="submission" date="2015-07" db="EMBL/GenBank/DDBJ databases">
        <title>MeaNS - Measles Nucleotide Surveillance Program.</title>
        <authorList>
            <person name="Tran T."/>
            <person name="Druce J."/>
        </authorList>
    </citation>
    <scope>NUCLEOTIDE SEQUENCE</scope>
    <source>
        <strain evidence="1">UCB-OBI-ISO-001</strain>
        <tissue evidence="1">Gonad</tissue>
    </source>
</reference>
<evidence type="ECO:0000313" key="1">
    <source>
        <dbReference type="EMBL" id="KOF97837.1"/>
    </source>
</evidence>
<gene>
    <name evidence="1" type="ORF">OCBIM_22028371mg</name>
</gene>
<name>A0A0L8I8Q8_OCTBM</name>
<protein>
    <submittedName>
        <fullName evidence="1">Uncharacterized protein</fullName>
    </submittedName>
</protein>
<dbReference type="AlphaFoldDB" id="A0A0L8I8Q8"/>
<proteinExistence type="predicted"/>